<name>A0A6J8BDS6_MYTCO</name>
<feature type="compositionally biased region" description="Low complexity" evidence="1">
    <location>
        <begin position="362"/>
        <end position="375"/>
    </location>
</feature>
<evidence type="ECO:0000313" key="3">
    <source>
        <dbReference type="EMBL" id="CAC5381763.1"/>
    </source>
</evidence>
<dbReference type="PROSITE" id="PS50076">
    <property type="entry name" value="DNAJ_2"/>
    <property type="match status" value="1"/>
</dbReference>
<dbReference type="AlphaFoldDB" id="A0A6J8BDS6"/>
<evidence type="ECO:0000313" key="4">
    <source>
        <dbReference type="Proteomes" id="UP000507470"/>
    </source>
</evidence>
<dbReference type="OrthoDB" id="6083169at2759"/>
<sequence>MGNETSKDSPREFESIPDLYKFLLTETFHINCHLSEEFLRRYNVGVFMSIHTLATSLYEQNFSVSEIQQMNTSFENILMLHRKRVFQFTHEKCKGRYQKFPEDLIKKAHMKDHKMHKIPADISEFASDFGTEERKFNVFLNGKMEHIENELKIQIENSMKSLLPEVIYKKKVCSEAFCIDGGKGKVMRYKVCPVKADFFPGNPYTVKPVQPDSLQFKESQYYVWIENGKLNLGKTPLGDLKKVHTFVVPTLELNGSVLVELEGTIEFSCTKEAKISTKEDGRGSQIIFWPLNKIIQSKESKIFQNRVKVEIEMSTVLLKPKPNKTISMTDSDVENFNKLIQEVQSLQVSQSMFTNNEEEYECSSSSTFNNNSTATDQHSENDNNGHNDSPNQNDSDLDQHVQSDIPEDLPEIGKEFLLKFNSKLVTSVATKVWDDVGEVIAVTASQTAGKVLQRVIIPVGIAWWSLNIWHFVKDYLENKITLRELIRRIGRYAITDIGTAGLACLISTLVAGPAGFAVGIGLAVLLSPLDYFLGDRISKFLLRRSPEEEEAWRVEQLRKRKQCLLRKAYKILQIEEHASNWEIDRAYRDAARIYHPRDKAQDIGNRFDVINKAYNLIKQERSQDDEKYGVNNNTITPVQAITEG</sequence>
<proteinExistence type="predicted"/>
<evidence type="ECO:0000259" key="2">
    <source>
        <dbReference type="PROSITE" id="PS50076"/>
    </source>
</evidence>
<feature type="domain" description="J" evidence="2">
    <location>
        <begin position="567"/>
        <end position="629"/>
    </location>
</feature>
<reference evidence="3 4" key="1">
    <citation type="submission" date="2020-06" db="EMBL/GenBank/DDBJ databases">
        <authorList>
            <person name="Li R."/>
            <person name="Bekaert M."/>
        </authorList>
    </citation>
    <scope>NUCLEOTIDE SEQUENCE [LARGE SCALE GENOMIC DNA]</scope>
    <source>
        <strain evidence="4">wild</strain>
    </source>
</reference>
<feature type="region of interest" description="Disordered" evidence="1">
    <location>
        <begin position="359"/>
        <end position="400"/>
    </location>
</feature>
<dbReference type="Proteomes" id="UP000507470">
    <property type="component" value="Unassembled WGS sequence"/>
</dbReference>
<evidence type="ECO:0000256" key="1">
    <source>
        <dbReference type="SAM" id="MobiDB-lite"/>
    </source>
</evidence>
<accession>A0A6J8BDS6</accession>
<dbReference type="SMART" id="SM00271">
    <property type="entry name" value="DnaJ"/>
    <property type="match status" value="1"/>
</dbReference>
<dbReference type="SUPFAM" id="SSF46565">
    <property type="entry name" value="Chaperone J-domain"/>
    <property type="match status" value="1"/>
</dbReference>
<dbReference type="Pfam" id="PF00226">
    <property type="entry name" value="DnaJ"/>
    <property type="match status" value="1"/>
</dbReference>
<dbReference type="CDD" id="cd06257">
    <property type="entry name" value="DnaJ"/>
    <property type="match status" value="1"/>
</dbReference>
<dbReference type="EMBL" id="CACVKT020003120">
    <property type="protein sequence ID" value="CAC5381763.1"/>
    <property type="molecule type" value="Genomic_DNA"/>
</dbReference>
<dbReference type="Gene3D" id="1.10.287.110">
    <property type="entry name" value="DnaJ domain"/>
    <property type="match status" value="1"/>
</dbReference>
<protein>
    <recommendedName>
        <fullName evidence="2">J domain-containing protein</fullName>
    </recommendedName>
</protein>
<gene>
    <name evidence="3" type="ORF">MCOR_17633</name>
</gene>
<dbReference type="InterPro" id="IPR036869">
    <property type="entry name" value="J_dom_sf"/>
</dbReference>
<organism evidence="3 4">
    <name type="scientific">Mytilus coruscus</name>
    <name type="common">Sea mussel</name>
    <dbReference type="NCBI Taxonomy" id="42192"/>
    <lineage>
        <taxon>Eukaryota</taxon>
        <taxon>Metazoa</taxon>
        <taxon>Spiralia</taxon>
        <taxon>Lophotrochozoa</taxon>
        <taxon>Mollusca</taxon>
        <taxon>Bivalvia</taxon>
        <taxon>Autobranchia</taxon>
        <taxon>Pteriomorphia</taxon>
        <taxon>Mytilida</taxon>
        <taxon>Mytiloidea</taxon>
        <taxon>Mytilidae</taxon>
        <taxon>Mytilinae</taxon>
        <taxon>Mytilus</taxon>
    </lineage>
</organism>
<keyword evidence="4" id="KW-1185">Reference proteome</keyword>
<dbReference type="InterPro" id="IPR001623">
    <property type="entry name" value="DnaJ_domain"/>
</dbReference>